<reference evidence="1 2" key="1">
    <citation type="submission" date="2022-04" db="EMBL/GenBank/DDBJ databases">
        <title>Genome sequence of soybean root-associated Caulobacter segnis RL271.</title>
        <authorList>
            <person name="Longley R."/>
            <person name="Bonito G."/>
            <person name="Trigodet F."/>
            <person name="Crosson S."/>
            <person name="Fiebig A."/>
        </authorList>
    </citation>
    <scope>NUCLEOTIDE SEQUENCE [LARGE SCALE GENOMIC DNA]</scope>
    <source>
        <strain evidence="1 2">RL271</strain>
    </source>
</reference>
<dbReference type="Proteomes" id="UP001057520">
    <property type="component" value="Chromosome"/>
</dbReference>
<name>A0ABY5A1J2_9CAUL</name>
<gene>
    <name evidence="1" type="ORF">MZV50_04270</name>
</gene>
<protein>
    <submittedName>
        <fullName evidence="1">STN domain-containing protein</fullName>
    </submittedName>
</protein>
<organism evidence="1 2">
    <name type="scientific">Caulobacter segnis</name>
    <dbReference type="NCBI Taxonomy" id="88688"/>
    <lineage>
        <taxon>Bacteria</taxon>
        <taxon>Pseudomonadati</taxon>
        <taxon>Pseudomonadota</taxon>
        <taxon>Alphaproteobacteria</taxon>
        <taxon>Caulobacterales</taxon>
        <taxon>Caulobacteraceae</taxon>
        <taxon>Caulobacter</taxon>
    </lineage>
</organism>
<keyword evidence="2" id="KW-1185">Reference proteome</keyword>
<evidence type="ECO:0000313" key="2">
    <source>
        <dbReference type="Proteomes" id="UP001057520"/>
    </source>
</evidence>
<dbReference type="EMBL" id="CP096040">
    <property type="protein sequence ID" value="USQ98668.1"/>
    <property type="molecule type" value="Genomic_DNA"/>
</dbReference>
<proteinExistence type="predicted"/>
<sequence length="78" mass="7868">MSVTIGGVEACKGAGVPLVGTFDLRQALDRATAGKGCVYTLVDAQTVRLSPSRPAAPPRVVAAARAPVASEPIAPSPR</sequence>
<accession>A0ABY5A1J2</accession>
<evidence type="ECO:0000313" key="1">
    <source>
        <dbReference type="EMBL" id="USQ98668.1"/>
    </source>
</evidence>